<organism evidence="1 2">
    <name type="scientific">Sphaerobolus stellatus (strain SS14)</name>
    <dbReference type="NCBI Taxonomy" id="990650"/>
    <lineage>
        <taxon>Eukaryota</taxon>
        <taxon>Fungi</taxon>
        <taxon>Dikarya</taxon>
        <taxon>Basidiomycota</taxon>
        <taxon>Agaricomycotina</taxon>
        <taxon>Agaricomycetes</taxon>
        <taxon>Phallomycetidae</taxon>
        <taxon>Geastrales</taxon>
        <taxon>Sphaerobolaceae</taxon>
        <taxon>Sphaerobolus</taxon>
    </lineage>
</organism>
<keyword evidence="2" id="KW-1185">Reference proteome</keyword>
<protein>
    <submittedName>
        <fullName evidence="1">Uncharacterized protein</fullName>
    </submittedName>
</protein>
<dbReference type="OrthoDB" id="3363652at2759"/>
<reference evidence="1 2" key="1">
    <citation type="submission" date="2014-06" db="EMBL/GenBank/DDBJ databases">
        <title>Evolutionary Origins and Diversification of the Mycorrhizal Mutualists.</title>
        <authorList>
            <consortium name="DOE Joint Genome Institute"/>
            <consortium name="Mycorrhizal Genomics Consortium"/>
            <person name="Kohler A."/>
            <person name="Kuo A."/>
            <person name="Nagy L.G."/>
            <person name="Floudas D."/>
            <person name="Copeland A."/>
            <person name="Barry K.W."/>
            <person name="Cichocki N."/>
            <person name="Veneault-Fourrey C."/>
            <person name="LaButti K."/>
            <person name="Lindquist E.A."/>
            <person name="Lipzen A."/>
            <person name="Lundell T."/>
            <person name="Morin E."/>
            <person name="Murat C."/>
            <person name="Riley R."/>
            <person name="Ohm R."/>
            <person name="Sun H."/>
            <person name="Tunlid A."/>
            <person name="Henrissat B."/>
            <person name="Grigoriev I.V."/>
            <person name="Hibbett D.S."/>
            <person name="Martin F."/>
        </authorList>
    </citation>
    <scope>NUCLEOTIDE SEQUENCE [LARGE SCALE GENOMIC DNA]</scope>
    <source>
        <strain evidence="1 2">SS14</strain>
    </source>
</reference>
<name>A0A0C9VMN3_SPHS4</name>
<dbReference type="Proteomes" id="UP000054279">
    <property type="component" value="Unassembled WGS sequence"/>
</dbReference>
<dbReference type="HOGENOM" id="CLU_119163_1_0_1"/>
<evidence type="ECO:0000313" key="2">
    <source>
        <dbReference type="Proteomes" id="UP000054279"/>
    </source>
</evidence>
<dbReference type="EMBL" id="KN837125">
    <property type="protein sequence ID" value="KIJ43137.1"/>
    <property type="molecule type" value="Genomic_DNA"/>
</dbReference>
<evidence type="ECO:0000313" key="1">
    <source>
        <dbReference type="EMBL" id="KIJ43137.1"/>
    </source>
</evidence>
<proteinExistence type="predicted"/>
<dbReference type="AlphaFoldDB" id="A0A0C9VMN3"/>
<sequence>MTPNGELVFTTTETNKEATATQPAYQRTSRWKDPFSEPRVEEILSKIEIGDDLSEKQRTKVIDLVREFADTFALSLAEVVPVDFMKHKLNVQPGVTLPKKVNQRPVTEAQREWYSNILDDMEATEIIQ</sequence>
<accession>A0A0C9VMN3</accession>
<gene>
    <name evidence="1" type="ORF">M422DRAFT_170291</name>
</gene>